<reference evidence="7 8" key="1">
    <citation type="submission" date="2017-09" db="EMBL/GenBank/DDBJ databases">
        <title>Large-scale bioinformatics analysis of Bacillus genomes uncovers conserved roles of natural products in bacterial physiology.</title>
        <authorList>
            <consortium name="Agbiome Team Llc"/>
            <person name="Bleich R.M."/>
            <person name="Grubbs K.J."/>
            <person name="Santa Maria K.C."/>
            <person name="Allen S.E."/>
            <person name="Farag S."/>
            <person name="Shank E.A."/>
            <person name="Bowers A."/>
        </authorList>
    </citation>
    <scope>NUCLEOTIDE SEQUENCE [LARGE SCALE GENOMIC DNA]</scope>
    <source>
        <strain evidence="7 8">AFS076905</strain>
    </source>
</reference>
<keyword evidence="3 5" id="KW-1133">Transmembrane helix</keyword>
<feature type="transmembrane region" description="Helical" evidence="5">
    <location>
        <begin position="12"/>
        <end position="31"/>
    </location>
</feature>
<feature type="transmembrane region" description="Helical" evidence="5">
    <location>
        <begin position="360"/>
        <end position="381"/>
    </location>
</feature>
<feature type="transmembrane region" description="Helical" evidence="5">
    <location>
        <begin position="43"/>
        <end position="68"/>
    </location>
</feature>
<dbReference type="RefSeq" id="WP_002097642.1">
    <property type="nucleotide sequence ID" value="NZ_NTXK01000037.1"/>
</dbReference>
<name>A0A2A8R9K9_BACCE</name>
<dbReference type="PANTHER" id="PTHR42770:SF7">
    <property type="entry name" value="MEMBRANE PROTEIN"/>
    <property type="match status" value="1"/>
</dbReference>
<dbReference type="AlphaFoldDB" id="A0A2A8R9K9"/>
<dbReference type="InterPro" id="IPR004841">
    <property type="entry name" value="AA-permease/SLC12A_dom"/>
</dbReference>
<feature type="transmembrane region" description="Helical" evidence="5">
    <location>
        <begin position="335"/>
        <end position="354"/>
    </location>
</feature>
<feature type="transmembrane region" description="Helical" evidence="5">
    <location>
        <begin position="401"/>
        <end position="419"/>
    </location>
</feature>
<dbReference type="Gene3D" id="1.20.1740.10">
    <property type="entry name" value="Amino acid/polyamine transporter I"/>
    <property type="match status" value="1"/>
</dbReference>
<dbReference type="InterPro" id="IPR050367">
    <property type="entry name" value="APC_superfamily"/>
</dbReference>
<evidence type="ECO:0000259" key="6">
    <source>
        <dbReference type="Pfam" id="PF00324"/>
    </source>
</evidence>
<dbReference type="GO" id="GO:0005886">
    <property type="term" value="C:plasma membrane"/>
    <property type="evidence" value="ECO:0007669"/>
    <property type="project" value="UniProtKB-SubCell"/>
</dbReference>
<dbReference type="PANTHER" id="PTHR42770">
    <property type="entry name" value="AMINO ACID TRANSPORTER-RELATED"/>
    <property type="match status" value="1"/>
</dbReference>
<gene>
    <name evidence="7" type="ORF">COJ50_13035</name>
</gene>
<feature type="transmembrane region" description="Helical" evidence="5">
    <location>
        <begin position="285"/>
        <end position="314"/>
    </location>
</feature>
<feature type="transmembrane region" description="Helical" evidence="5">
    <location>
        <begin position="238"/>
        <end position="261"/>
    </location>
</feature>
<evidence type="ECO:0000256" key="2">
    <source>
        <dbReference type="ARBA" id="ARBA00022692"/>
    </source>
</evidence>
<protein>
    <submittedName>
        <fullName evidence="7">Amino acid permease</fullName>
    </submittedName>
</protein>
<keyword evidence="4 5" id="KW-0472">Membrane</keyword>
<feature type="transmembrane region" description="Helical" evidence="5">
    <location>
        <begin position="136"/>
        <end position="157"/>
    </location>
</feature>
<feature type="transmembrane region" description="Helical" evidence="5">
    <location>
        <begin position="89"/>
        <end position="116"/>
    </location>
</feature>
<evidence type="ECO:0000313" key="7">
    <source>
        <dbReference type="EMBL" id="PFN25545.1"/>
    </source>
</evidence>
<dbReference type="Pfam" id="PF00324">
    <property type="entry name" value="AA_permease"/>
    <property type="match status" value="1"/>
</dbReference>
<sequence length="470" mass="51188">MLEEKKELKKVLSRFDVLFLAIGAMLGWGWVVLSGDWVTSAGSLGAVIAFIIGGLLVIFVGLTYAELASAMPETGGGLLYVNKAYGKRIAFIASWAMVLGYVSVVTFEAVALPTVVDYILPDYQSIYLWTIGGWDVYLTWAMIGMGGALIITIINYFGVKTAAVFQSIFTVFIVATGIMLVFGSAFNGDTKNLEPLFINGAGGVMAVLIMVPFLFVGFDVIPQVAEEVNLPFKEIGKLLIFSVVCAVIFYLLITVGVSMALDQNALLNTKLATADAMGAVFGSKIFANVLIFGGLAGIITSWNAFIIGGSRVLYAMAKNEMIPAWFGKVHPKYKTPTNAIMFLGILSFFAPLLGRPALVWIVNAGGLGIVVSYLLVSLSFLKLRKTEPNMARPFRVKNGKVIGSIAVVLSIGFILLYMPGMPAALVWPYEWLMVLGWTLLGGYFFMRMLFNKYKRDSKENDDIEEEENIG</sequence>
<feature type="transmembrane region" description="Helical" evidence="5">
    <location>
        <begin position="197"/>
        <end position="218"/>
    </location>
</feature>
<proteinExistence type="predicted"/>
<comment type="subcellular location">
    <subcellularLocation>
        <location evidence="1">Membrane</location>
        <topology evidence="1">Multi-pass membrane protein</topology>
    </subcellularLocation>
</comment>
<accession>A0A2A8R9K9</accession>
<evidence type="ECO:0000256" key="4">
    <source>
        <dbReference type="ARBA" id="ARBA00023136"/>
    </source>
</evidence>
<feature type="transmembrane region" description="Helical" evidence="5">
    <location>
        <begin position="431"/>
        <end position="450"/>
    </location>
</feature>
<evidence type="ECO:0000313" key="8">
    <source>
        <dbReference type="Proteomes" id="UP000225182"/>
    </source>
</evidence>
<evidence type="ECO:0000256" key="3">
    <source>
        <dbReference type="ARBA" id="ARBA00022989"/>
    </source>
</evidence>
<dbReference type="PIRSF" id="PIRSF006060">
    <property type="entry name" value="AA_transporter"/>
    <property type="match status" value="1"/>
</dbReference>
<keyword evidence="2 5" id="KW-0812">Transmembrane</keyword>
<evidence type="ECO:0000256" key="1">
    <source>
        <dbReference type="ARBA" id="ARBA00004141"/>
    </source>
</evidence>
<dbReference type="Proteomes" id="UP000225182">
    <property type="component" value="Unassembled WGS sequence"/>
</dbReference>
<feature type="domain" description="Amino acid permease/ SLC12A" evidence="6">
    <location>
        <begin position="16"/>
        <end position="418"/>
    </location>
</feature>
<organism evidence="7 8">
    <name type="scientific">Bacillus cereus</name>
    <dbReference type="NCBI Taxonomy" id="1396"/>
    <lineage>
        <taxon>Bacteria</taxon>
        <taxon>Bacillati</taxon>
        <taxon>Bacillota</taxon>
        <taxon>Bacilli</taxon>
        <taxon>Bacillales</taxon>
        <taxon>Bacillaceae</taxon>
        <taxon>Bacillus</taxon>
        <taxon>Bacillus cereus group</taxon>
    </lineage>
</organism>
<evidence type="ECO:0000256" key="5">
    <source>
        <dbReference type="SAM" id="Phobius"/>
    </source>
</evidence>
<comment type="caution">
    <text evidence="7">The sequence shown here is derived from an EMBL/GenBank/DDBJ whole genome shotgun (WGS) entry which is preliminary data.</text>
</comment>
<feature type="transmembrane region" description="Helical" evidence="5">
    <location>
        <begin position="164"/>
        <end position="185"/>
    </location>
</feature>
<dbReference type="GO" id="GO:0022857">
    <property type="term" value="F:transmembrane transporter activity"/>
    <property type="evidence" value="ECO:0007669"/>
    <property type="project" value="InterPro"/>
</dbReference>
<dbReference type="EMBL" id="NUYN01000018">
    <property type="protein sequence ID" value="PFN25545.1"/>
    <property type="molecule type" value="Genomic_DNA"/>
</dbReference>